<dbReference type="CDD" id="cd15534">
    <property type="entry name" value="PHD2_PHF12_Rco1"/>
    <property type="match status" value="1"/>
</dbReference>
<dbReference type="PANTHER" id="PTHR47636">
    <property type="entry name" value="TRANSCRIPTIONAL REGULATORY PROTEIN RCO1"/>
    <property type="match status" value="1"/>
</dbReference>
<dbReference type="InterPro" id="IPR019787">
    <property type="entry name" value="Znf_PHD-finger"/>
</dbReference>
<keyword evidence="6" id="KW-1133">Transmembrane helix</keyword>
<dbReference type="CDD" id="cd15535">
    <property type="entry name" value="PHD1_Rco1"/>
    <property type="match status" value="1"/>
</dbReference>
<feature type="region of interest" description="Disordered" evidence="5">
    <location>
        <begin position="1002"/>
        <end position="1027"/>
    </location>
</feature>
<dbReference type="InterPro" id="IPR011011">
    <property type="entry name" value="Znf_FYVE_PHD"/>
</dbReference>
<dbReference type="SUPFAM" id="SSF57903">
    <property type="entry name" value="FYVE/PHD zinc finger"/>
    <property type="match status" value="2"/>
</dbReference>
<feature type="compositionally biased region" description="Low complexity" evidence="5">
    <location>
        <begin position="330"/>
        <end position="343"/>
    </location>
</feature>
<reference evidence="8 9" key="1">
    <citation type="journal article" date="2012" name="PLoS Pathog.">
        <title>Diverse lifestyles and strategies of plant pathogenesis encoded in the genomes of eighteen Dothideomycetes fungi.</title>
        <authorList>
            <person name="Ohm R.A."/>
            <person name="Feau N."/>
            <person name="Henrissat B."/>
            <person name="Schoch C.L."/>
            <person name="Horwitz B.A."/>
            <person name="Barry K.W."/>
            <person name="Condon B.J."/>
            <person name="Copeland A.C."/>
            <person name="Dhillon B."/>
            <person name="Glaser F."/>
            <person name="Hesse C.N."/>
            <person name="Kosti I."/>
            <person name="LaButti K."/>
            <person name="Lindquist E.A."/>
            <person name="Lucas S."/>
            <person name="Salamov A.A."/>
            <person name="Bradshaw R.E."/>
            <person name="Ciuffetti L."/>
            <person name="Hamelin R.C."/>
            <person name="Kema G.H.J."/>
            <person name="Lawrence C."/>
            <person name="Scott J.A."/>
            <person name="Spatafora J.W."/>
            <person name="Turgeon B.G."/>
            <person name="de Wit P.J.G.M."/>
            <person name="Zhong S."/>
            <person name="Goodwin S.B."/>
            <person name="Grigoriev I.V."/>
        </authorList>
    </citation>
    <scope>NUCLEOTIDE SEQUENCE [LARGE SCALE GENOMIC DNA]</scope>
    <source>
        <strain evidence="8 9">UAMH 10762</strain>
    </source>
</reference>
<feature type="transmembrane region" description="Helical" evidence="6">
    <location>
        <begin position="30"/>
        <end position="51"/>
    </location>
</feature>
<dbReference type="KEGG" id="bcom:BAUCODRAFT_494698"/>
<feature type="region of interest" description="Disordered" evidence="5">
    <location>
        <begin position="159"/>
        <end position="204"/>
    </location>
</feature>
<feature type="compositionally biased region" description="Polar residues" evidence="5">
    <location>
        <begin position="1007"/>
        <end position="1026"/>
    </location>
</feature>
<dbReference type="GO" id="GO:0032221">
    <property type="term" value="C:Rpd3S complex"/>
    <property type="evidence" value="ECO:0007669"/>
    <property type="project" value="TreeGrafter"/>
</dbReference>
<feature type="domain" description="PHD-type" evidence="7">
    <location>
        <begin position="632"/>
        <end position="682"/>
    </location>
</feature>
<evidence type="ECO:0000256" key="6">
    <source>
        <dbReference type="SAM" id="Phobius"/>
    </source>
</evidence>
<evidence type="ECO:0000313" key="8">
    <source>
        <dbReference type="EMBL" id="EMC95572.1"/>
    </source>
</evidence>
<evidence type="ECO:0000256" key="4">
    <source>
        <dbReference type="PROSITE-ProRule" id="PRU00146"/>
    </source>
</evidence>
<name>M2LMM7_BAUPA</name>
<dbReference type="InterPro" id="IPR019786">
    <property type="entry name" value="Zinc_finger_PHD-type_CS"/>
</dbReference>
<evidence type="ECO:0000256" key="2">
    <source>
        <dbReference type="ARBA" id="ARBA00022771"/>
    </source>
</evidence>
<dbReference type="AlphaFoldDB" id="M2LMM7"/>
<dbReference type="Proteomes" id="UP000011761">
    <property type="component" value="Unassembled WGS sequence"/>
</dbReference>
<proteinExistence type="predicted"/>
<evidence type="ECO:0000259" key="7">
    <source>
        <dbReference type="PROSITE" id="PS50016"/>
    </source>
</evidence>
<keyword evidence="6" id="KW-0812">Transmembrane</keyword>
<feature type="compositionally biased region" description="Polar residues" evidence="5">
    <location>
        <begin position="354"/>
        <end position="378"/>
    </location>
</feature>
<dbReference type="RefSeq" id="XP_007677047.1">
    <property type="nucleotide sequence ID" value="XM_007678857.1"/>
</dbReference>
<feature type="compositionally biased region" description="Polar residues" evidence="5">
    <location>
        <begin position="516"/>
        <end position="526"/>
    </location>
</feature>
<dbReference type="InterPro" id="IPR001965">
    <property type="entry name" value="Znf_PHD"/>
</dbReference>
<feature type="compositionally biased region" description="Acidic residues" evidence="5">
    <location>
        <begin position="620"/>
        <end position="630"/>
    </location>
</feature>
<dbReference type="OMA" id="CYYFVPP"/>
<dbReference type="EMBL" id="KB445556">
    <property type="protein sequence ID" value="EMC95572.1"/>
    <property type="molecule type" value="Genomic_DNA"/>
</dbReference>
<dbReference type="InterPro" id="IPR013083">
    <property type="entry name" value="Znf_RING/FYVE/PHD"/>
</dbReference>
<evidence type="ECO:0000313" key="9">
    <source>
        <dbReference type="Proteomes" id="UP000011761"/>
    </source>
</evidence>
<dbReference type="PROSITE" id="PS50016">
    <property type="entry name" value="ZF_PHD_2"/>
    <property type="match status" value="1"/>
</dbReference>
<feature type="compositionally biased region" description="Low complexity" evidence="5">
    <location>
        <begin position="194"/>
        <end position="204"/>
    </location>
</feature>
<dbReference type="Pfam" id="PF00628">
    <property type="entry name" value="PHD"/>
    <property type="match status" value="1"/>
</dbReference>
<dbReference type="HOGENOM" id="CLU_001648_1_0_1"/>
<keyword evidence="1" id="KW-0479">Metal-binding</keyword>
<keyword evidence="3" id="KW-0862">Zinc</keyword>
<organism evidence="8 9">
    <name type="scientific">Baudoinia panamericana (strain UAMH 10762)</name>
    <name type="common">Angels' share fungus</name>
    <name type="synonym">Baudoinia compniacensis (strain UAMH 10762)</name>
    <dbReference type="NCBI Taxonomy" id="717646"/>
    <lineage>
        <taxon>Eukaryota</taxon>
        <taxon>Fungi</taxon>
        <taxon>Dikarya</taxon>
        <taxon>Ascomycota</taxon>
        <taxon>Pezizomycotina</taxon>
        <taxon>Dothideomycetes</taxon>
        <taxon>Dothideomycetidae</taxon>
        <taxon>Mycosphaerellales</taxon>
        <taxon>Teratosphaeriaceae</taxon>
        <taxon>Baudoinia</taxon>
    </lineage>
</organism>
<dbReference type="SMART" id="SM00249">
    <property type="entry name" value="PHD"/>
    <property type="match status" value="2"/>
</dbReference>
<feature type="region of interest" description="Disordered" evidence="5">
    <location>
        <begin position="73"/>
        <end position="125"/>
    </location>
</feature>
<feature type="compositionally biased region" description="Gly residues" evidence="5">
    <location>
        <begin position="604"/>
        <end position="615"/>
    </location>
</feature>
<evidence type="ECO:0000256" key="1">
    <source>
        <dbReference type="ARBA" id="ARBA00022723"/>
    </source>
</evidence>
<keyword evidence="2 4" id="KW-0863">Zinc-finger</keyword>
<dbReference type="Gene3D" id="3.30.40.10">
    <property type="entry name" value="Zinc/RING finger domain, C3HC4 (zinc finger)"/>
    <property type="match status" value="2"/>
</dbReference>
<protein>
    <recommendedName>
        <fullName evidence="7">PHD-type domain-containing protein</fullName>
    </recommendedName>
</protein>
<dbReference type="eggNOG" id="KOG4299">
    <property type="taxonomic scope" value="Eukaryota"/>
</dbReference>
<evidence type="ECO:0000256" key="3">
    <source>
        <dbReference type="ARBA" id="ARBA00022833"/>
    </source>
</evidence>
<dbReference type="GO" id="GO:0008270">
    <property type="term" value="F:zinc ion binding"/>
    <property type="evidence" value="ECO:0007669"/>
    <property type="project" value="UniProtKB-KW"/>
</dbReference>
<dbReference type="InterPro" id="IPR052819">
    <property type="entry name" value="Chromatin_regulatory_protein"/>
</dbReference>
<evidence type="ECO:0000256" key="5">
    <source>
        <dbReference type="SAM" id="MobiDB-lite"/>
    </source>
</evidence>
<dbReference type="GO" id="GO:0006357">
    <property type="term" value="P:regulation of transcription by RNA polymerase II"/>
    <property type="evidence" value="ECO:0007669"/>
    <property type="project" value="TreeGrafter"/>
</dbReference>
<dbReference type="PANTHER" id="PTHR47636:SF1">
    <property type="entry name" value="TRANSCRIPTIONAL REGULATORY PROTEIN RCO1"/>
    <property type="match status" value="1"/>
</dbReference>
<feature type="region of interest" description="Disordered" evidence="5">
    <location>
        <begin position="320"/>
        <end position="630"/>
    </location>
</feature>
<keyword evidence="9" id="KW-1185">Reference proteome</keyword>
<feature type="region of interest" description="Disordered" evidence="5">
    <location>
        <begin position="224"/>
        <end position="260"/>
    </location>
</feature>
<accession>M2LMM7</accession>
<dbReference type="STRING" id="717646.M2LMM7"/>
<dbReference type="GeneID" id="19114891"/>
<gene>
    <name evidence="8" type="ORF">BAUCODRAFT_494698</name>
</gene>
<sequence>MRAWIIVISKALPLLPCCGGRFNKIGWLRVLAFGAPFITLPTLFSLTRIVFCFIRTFRACTLAKRLCSKQHRPGGALLPSMPGRDSTETPRLRRNVPEAEQTRQGHQVKDVHMEKTKGKPAMGQWVEPPVATRPSYQDHNGAPYGVVEHMQPLGEVPSAKVKGRVRSEAPRKSVMGRSSAAVSADGQATPEGTPVPQTATTVPPDVPAVPAVVIDDVRDAEYAPMAKKKETSTATPPTQRRKRRKEITPANIRVGDKLPSGATRKYDAAKLKSVVDSAIARAVEANKPDLAAAVQRIWETNEFQEYVKQAKDQLRIEKNQKRKEEKQARKQPAAGGANGAQAAPLRSPPKLTSPKVTSTPATMQATDAPSTAIPSTEQPPEASKSKLSLKLKGPAKDSKDRRRSVTMDHSPTHGRTRPKSEESELTDLTSEPEPDHPAAEASKGRSSRSNGIPSKNHAAERGTLAAPDRKQLKRSSAEADINDEERERTIAAKKQKLNQSITRDVPYEESDVRQASKPQQSQTRATRANGGSLVPPSVSRPPNGSPARSLRGSRQPSAEPDSPLSDLSPPSSRLSTPPVLKVPPKPPGKRAKTKTSPEKKQSTGYGGLSGAGGAGRESPIGDDDNEEQSENNDFCAACGGSGYLLCCDGCDRSFHFTCLDPPLNEDASELNEPWYCFVCVARRPVTSDTNEKPQRGLFAPLLSVLKKRNPSNFSLPESIRNYYDAVQTGRNGDFVEAVHAKTRNRAGYDELPDYYKLKDGKGNTVICYSCGKTSMSQGQPPRQIISCDYCVNNWHLDCLDPPLANPPARSWDGKKLHDWMCPLHADHELRNVPTSLLAPRRRVHVRRPRNAKVVDTSLKRGFNNHGVVDVAEDETDDTDSEFYDEDAQEEGVVYRMPATGIKLDFIDKVKNNRIEELEEALRIEREYKRARLTDAPSALHQANFLRRSFAEKQTALTLAQFASANNDLELGNDQVENLVVALIAEAPTEVVDEYRAAEDAVAAKAKQSSAIPPSPPNSDQTDQLSAEQRKELLMLQELIRRKLESSKA</sequence>
<feature type="compositionally biased region" description="Basic and acidic residues" evidence="5">
    <location>
        <begin position="394"/>
        <end position="406"/>
    </location>
</feature>
<dbReference type="OrthoDB" id="5876363at2759"/>
<feature type="compositionally biased region" description="Basic and acidic residues" evidence="5">
    <location>
        <begin position="85"/>
        <end position="117"/>
    </location>
</feature>
<feature type="compositionally biased region" description="Low complexity" evidence="5">
    <location>
        <begin position="556"/>
        <end position="579"/>
    </location>
</feature>
<keyword evidence="6" id="KW-0472">Membrane</keyword>
<dbReference type="PROSITE" id="PS01359">
    <property type="entry name" value="ZF_PHD_1"/>
    <property type="match status" value="1"/>
</dbReference>